<dbReference type="EMBL" id="JADEYR010000004">
    <property type="protein sequence ID" value="MBE9403791.1"/>
    <property type="molecule type" value="Genomic_DNA"/>
</dbReference>
<protein>
    <submittedName>
        <fullName evidence="2">Uncharacterized protein</fullName>
    </submittedName>
</protein>
<accession>A0ABR9W022</accession>
<reference evidence="2 3" key="1">
    <citation type="submission" date="2020-10" db="EMBL/GenBank/DDBJ databases">
        <title>Draft genome and description of Brachybacterium epidermidis sp nov.</title>
        <authorList>
            <person name="Boxberger M."/>
            <person name="La Scola B."/>
        </authorList>
    </citation>
    <scope>NUCLEOTIDE SEQUENCE [LARGE SCALE GENOMIC DNA]</scope>
    <source>
        <strain evidence="2 3">Marseille-Q2903</strain>
    </source>
</reference>
<gene>
    <name evidence="2" type="ORF">IOE58_06185</name>
</gene>
<keyword evidence="3" id="KW-1185">Reference proteome</keyword>
<comment type="caution">
    <text evidence="2">The sequence shown here is derived from an EMBL/GenBank/DDBJ whole genome shotgun (WGS) entry which is preliminary data.</text>
</comment>
<organism evidence="2 3">
    <name type="scientific">Brachybacterium epidermidis</name>
    <dbReference type="NCBI Taxonomy" id="2781983"/>
    <lineage>
        <taxon>Bacteria</taxon>
        <taxon>Bacillati</taxon>
        <taxon>Actinomycetota</taxon>
        <taxon>Actinomycetes</taxon>
        <taxon>Micrococcales</taxon>
        <taxon>Dermabacteraceae</taxon>
        <taxon>Brachybacterium</taxon>
    </lineage>
</organism>
<evidence type="ECO:0000313" key="2">
    <source>
        <dbReference type="EMBL" id="MBE9403791.1"/>
    </source>
</evidence>
<name>A0ABR9W022_9MICO</name>
<dbReference type="Proteomes" id="UP000644727">
    <property type="component" value="Unassembled WGS sequence"/>
</dbReference>
<sequence>MEGFQILSVRLGLVWAVAAGVHKKIQAEQEATRRRRMLGRTRPDGGQMLGEH</sequence>
<proteinExistence type="predicted"/>
<dbReference type="RefSeq" id="WP_193865532.1">
    <property type="nucleotide sequence ID" value="NZ_JADEYR010000004.1"/>
</dbReference>
<evidence type="ECO:0000313" key="3">
    <source>
        <dbReference type="Proteomes" id="UP000644727"/>
    </source>
</evidence>
<feature type="region of interest" description="Disordered" evidence="1">
    <location>
        <begin position="30"/>
        <end position="52"/>
    </location>
</feature>
<evidence type="ECO:0000256" key="1">
    <source>
        <dbReference type="SAM" id="MobiDB-lite"/>
    </source>
</evidence>